<feature type="transmembrane region" description="Helical" evidence="9">
    <location>
        <begin position="336"/>
        <end position="355"/>
    </location>
</feature>
<feature type="transmembrane region" description="Helical" evidence="9">
    <location>
        <begin position="376"/>
        <end position="396"/>
    </location>
</feature>
<feature type="domain" description="NADH:quinone oxidoreductase/Mrp antiporter transmembrane" evidence="10">
    <location>
        <begin position="130"/>
        <end position="407"/>
    </location>
</feature>
<sequence>MSLAPFPVITALFMAALLAALEQLSSRRRLLDVLSLATAMAVAIFDWQLLDASLAGTIVYWFGDWKPMGGFPVGIAFVIDPASAGLALLSALLTLAALLFSWHHFHAVRTYYHTLMLLFLASLQGFALTGDLFNMFVFFELMGVAAYALTGYKIEESGPLEGALNFAVMNSVAGLMVLLGIALLYALTGGLNLAWAGAALSGKPAGTAVSAAFILLAVGFLTKGAVLPFHFWLPDAHSVAPTPASVLFSGIMVQLGLYAVARIYWVVFSTTLDPDLLRQMLLGFGVATALVGGVMACLQRHLKRLLAYSTVSHSGMMLAGMALLDRRALQGTLLYIAGHGLVKGALFIGTGVLVYHHRSVDEKELHGRCRHLRVTGVLFCVAGLALSGLPPFGTWTGKGIIKETASDLGYQFLPPLLSLCSALTAGAVLRAAGGIFFGLGHSDPFSSSAPATGEEGSETGHSRGPTPRIMLVPLGLLLVASLGVGMLPQVQQVADQAAGRFIDRAAYQALVLQGTPLPLPRPAPQARPGVTVSFVTTAAALVVAALFLGPGPLRGRGRESVKVLLRGPVRLLRRVHSGYIGDYVTWFICGTGIMMALAQFWF</sequence>
<evidence type="ECO:0000256" key="9">
    <source>
        <dbReference type="SAM" id="Phobius"/>
    </source>
</evidence>
<dbReference type="InterPro" id="IPR050586">
    <property type="entry name" value="CPA3_Na-H_Antiporter_D"/>
</dbReference>
<organism evidence="11 12">
    <name type="scientific">Geomonas anaerohicana</name>
    <dbReference type="NCBI Taxonomy" id="2798583"/>
    <lineage>
        <taxon>Bacteria</taxon>
        <taxon>Pseudomonadati</taxon>
        <taxon>Thermodesulfobacteriota</taxon>
        <taxon>Desulfuromonadia</taxon>
        <taxon>Geobacterales</taxon>
        <taxon>Geobacteraceae</taxon>
        <taxon>Geomonas</taxon>
    </lineage>
</organism>
<feature type="transmembrane region" description="Helical" evidence="9">
    <location>
        <begin position="6"/>
        <end position="24"/>
    </location>
</feature>
<evidence type="ECO:0000256" key="4">
    <source>
        <dbReference type="ARBA" id="ARBA00022692"/>
    </source>
</evidence>
<feature type="transmembrane region" description="Helical" evidence="9">
    <location>
        <begin position="580"/>
        <end position="601"/>
    </location>
</feature>
<evidence type="ECO:0000256" key="5">
    <source>
        <dbReference type="ARBA" id="ARBA00022989"/>
    </source>
</evidence>
<dbReference type="PRINTS" id="PR01437">
    <property type="entry name" value="NUOXDRDTASE4"/>
</dbReference>
<feature type="transmembrane region" description="Helical" evidence="9">
    <location>
        <begin position="208"/>
        <end position="233"/>
    </location>
</feature>
<feature type="transmembrane region" description="Helical" evidence="9">
    <location>
        <begin position="469"/>
        <end position="487"/>
    </location>
</feature>
<evidence type="ECO:0000256" key="8">
    <source>
        <dbReference type="SAM" id="MobiDB-lite"/>
    </source>
</evidence>
<feature type="transmembrane region" description="Helical" evidence="9">
    <location>
        <begin position="416"/>
        <end position="439"/>
    </location>
</feature>
<reference evidence="11 12" key="1">
    <citation type="submission" date="2020-12" db="EMBL/GenBank/DDBJ databases">
        <title>Geomonas sp. Red421, isolated from paddy soil.</title>
        <authorList>
            <person name="Xu Z."/>
            <person name="Zhang Z."/>
            <person name="Masuda Y."/>
            <person name="Itoh H."/>
            <person name="Senoo K."/>
        </authorList>
    </citation>
    <scope>NUCLEOTIDE SEQUENCE [LARGE SCALE GENOMIC DNA]</scope>
    <source>
        <strain evidence="11 12">Red421</strain>
    </source>
</reference>
<evidence type="ECO:0000259" key="10">
    <source>
        <dbReference type="Pfam" id="PF00361"/>
    </source>
</evidence>
<dbReference type="EMBL" id="JAEMHL010000002">
    <property type="protein sequence ID" value="MBJ6749744.1"/>
    <property type="molecule type" value="Genomic_DNA"/>
</dbReference>
<feature type="transmembrane region" description="Helical" evidence="9">
    <location>
        <begin position="529"/>
        <end position="548"/>
    </location>
</feature>
<feature type="region of interest" description="Disordered" evidence="8">
    <location>
        <begin position="447"/>
        <end position="466"/>
    </location>
</feature>
<feature type="transmembrane region" description="Helical" evidence="9">
    <location>
        <begin position="164"/>
        <end position="188"/>
    </location>
</feature>
<keyword evidence="3" id="KW-1003">Cell membrane</keyword>
<dbReference type="PANTHER" id="PTHR42703">
    <property type="entry name" value="NADH DEHYDROGENASE"/>
    <property type="match status" value="1"/>
</dbReference>
<dbReference type="InterPro" id="IPR001750">
    <property type="entry name" value="ND/Mrp_TM"/>
</dbReference>
<dbReference type="RefSeq" id="WP_199388261.1">
    <property type="nucleotide sequence ID" value="NZ_JAEMHL010000002.1"/>
</dbReference>
<comment type="subcellular location">
    <subcellularLocation>
        <location evidence="1">Cell membrane</location>
        <topology evidence="1">Multi-pass membrane protein</topology>
    </subcellularLocation>
    <subcellularLocation>
        <location evidence="7">Membrane</location>
        <topology evidence="7">Multi-pass membrane protein</topology>
    </subcellularLocation>
</comment>
<feature type="transmembrane region" description="Helical" evidence="9">
    <location>
        <begin position="82"/>
        <end position="103"/>
    </location>
</feature>
<comment type="caution">
    <text evidence="11">The sequence shown here is derived from an EMBL/GenBank/DDBJ whole genome shotgun (WGS) entry which is preliminary data.</text>
</comment>
<dbReference type="InterPro" id="IPR003918">
    <property type="entry name" value="NADH_UbQ_OxRdtase"/>
</dbReference>
<evidence type="ECO:0000256" key="6">
    <source>
        <dbReference type="ARBA" id="ARBA00023136"/>
    </source>
</evidence>
<gene>
    <name evidence="11" type="ORF">JFN91_05920</name>
</gene>
<keyword evidence="5 9" id="KW-1133">Transmembrane helix</keyword>
<feature type="transmembrane region" description="Helical" evidence="9">
    <location>
        <begin position="36"/>
        <end position="62"/>
    </location>
</feature>
<feature type="transmembrane region" description="Helical" evidence="9">
    <location>
        <begin position="245"/>
        <end position="268"/>
    </location>
</feature>
<accession>A0ABS0YC95</accession>
<dbReference type="Pfam" id="PF00361">
    <property type="entry name" value="Proton_antipo_M"/>
    <property type="match status" value="1"/>
</dbReference>
<evidence type="ECO:0000256" key="3">
    <source>
        <dbReference type="ARBA" id="ARBA00022475"/>
    </source>
</evidence>
<evidence type="ECO:0000256" key="1">
    <source>
        <dbReference type="ARBA" id="ARBA00004651"/>
    </source>
</evidence>
<keyword evidence="4 7" id="KW-0812">Transmembrane</keyword>
<dbReference type="PANTHER" id="PTHR42703:SF1">
    <property type="entry name" value="NA(+)_H(+) ANTIPORTER SUBUNIT D1"/>
    <property type="match status" value="1"/>
</dbReference>
<dbReference type="Proteomes" id="UP000614714">
    <property type="component" value="Unassembled WGS sequence"/>
</dbReference>
<keyword evidence="12" id="KW-1185">Reference proteome</keyword>
<name>A0ABS0YC95_9BACT</name>
<evidence type="ECO:0000313" key="12">
    <source>
        <dbReference type="Proteomes" id="UP000614714"/>
    </source>
</evidence>
<evidence type="ECO:0000256" key="2">
    <source>
        <dbReference type="ARBA" id="ARBA00005346"/>
    </source>
</evidence>
<protein>
    <recommendedName>
        <fullName evidence="10">NADH:quinone oxidoreductase/Mrp antiporter transmembrane domain-containing protein</fullName>
    </recommendedName>
</protein>
<proteinExistence type="inferred from homology"/>
<evidence type="ECO:0000256" key="7">
    <source>
        <dbReference type="RuleBase" id="RU000320"/>
    </source>
</evidence>
<comment type="similarity">
    <text evidence="2">Belongs to the CPA3 antiporters (TC 2.A.63) subunit D family.</text>
</comment>
<keyword evidence="6 9" id="KW-0472">Membrane</keyword>
<feature type="transmembrane region" description="Helical" evidence="9">
    <location>
        <begin position="280"/>
        <end position="298"/>
    </location>
</feature>
<evidence type="ECO:0000313" key="11">
    <source>
        <dbReference type="EMBL" id="MBJ6749744.1"/>
    </source>
</evidence>